<dbReference type="RefSeq" id="WP_089005445.1">
    <property type="nucleotide sequence ID" value="NZ_LT607411.1"/>
</dbReference>
<keyword evidence="4" id="KW-1185">Reference proteome</keyword>
<keyword evidence="1" id="KW-0732">Signal</keyword>
<feature type="domain" description="BON" evidence="2">
    <location>
        <begin position="10"/>
        <end position="78"/>
    </location>
</feature>
<dbReference type="InterPro" id="IPR051686">
    <property type="entry name" value="Lipoprotein_DolP"/>
</dbReference>
<reference evidence="4" key="1">
    <citation type="submission" date="2016-06" db="EMBL/GenBank/DDBJ databases">
        <authorList>
            <person name="Varghese N."/>
            <person name="Submissions Spin"/>
        </authorList>
    </citation>
    <scope>NUCLEOTIDE SEQUENCE [LARGE SCALE GENOMIC DNA]</scope>
    <source>
        <strain evidence="4">DSM 43909</strain>
    </source>
</reference>
<dbReference type="PROSITE" id="PS50914">
    <property type="entry name" value="BON"/>
    <property type="match status" value="3"/>
</dbReference>
<dbReference type="PANTHER" id="PTHR34606">
    <property type="entry name" value="BON DOMAIN-CONTAINING PROTEIN"/>
    <property type="match status" value="1"/>
</dbReference>
<dbReference type="PANTHER" id="PTHR34606:SF4">
    <property type="entry name" value="OUTER MEMBRANE LIPOPROTEIN DOLP"/>
    <property type="match status" value="1"/>
</dbReference>
<dbReference type="EMBL" id="LT607411">
    <property type="protein sequence ID" value="SCE81660.1"/>
    <property type="molecule type" value="Genomic_DNA"/>
</dbReference>
<evidence type="ECO:0000313" key="3">
    <source>
        <dbReference type="EMBL" id="SCE81660.1"/>
    </source>
</evidence>
<organism evidence="3 4">
    <name type="scientific">Micromonospora viridifaciens</name>
    <dbReference type="NCBI Taxonomy" id="1881"/>
    <lineage>
        <taxon>Bacteria</taxon>
        <taxon>Bacillati</taxon>
        <taxon>Actinomycetota</taxon>
        <taxon>Actinomycetes</taxon>
        <taxon>Micromonosporales</taxon>
        <taxon>Micromonosporaceae</taxon>
        <taxon>Micromonospora</taxon>
    </lineage>
</organism>
<evidence type="ECO:0000259" key="2">
    <source>
        <dbReference type="PROSITE" id="PS50914"/>
    </source>
</evidence>
<name>A0A1C4VCC1_MICVI</name>
<dbReference type="AlphaFoldDB" id="A0A1C4VCC1"/>
<dbReference type="SMART" id="SM00749">
    <property type="entry name" value="BON"/>
    <property type="match status" value="2"/>
</dbReference>
<dbReference type="Pfam" id="PF04972">
    <property type="entry name" value="BON"/>
    <property type="match status" value="3"/>
</dbReference>
<dbReference type="InterPro" id="IPR007055">
    <property type="entry name" value="BON_dom"/>
</dbReference>
<evidence type="ECO:0000313" key="4">
    <source>
        <dbReference type="Proteomes" id="UP000198242"/>
    </source>
</evidence>
<dbReference type="InterPro" id="IPR014004">
    <property type="entry name" value="Transpt-assoc_nodulatn_dom_bac"/>
</dbReference>
<sequence length="224" mass="24934">MTPTTTAVRTDPEIQREVLAELDWDAQTRPTDIGVTVVGGVVTLSGQVDSYAQRWAAERCAHRVGGVRAVASDLEVRLPAGEERTDADIAIAASRALEWDSFVPSERLDVTVADGWIMLRGEVEYGFQRRTAERELRRLRGVRGVTNLIEVQPPTPSSTEQTRRDLQRVLLRRTGTERIKVGVTGDTVVLDGVVRSWWQREEAERAAWATPGVREVHDRIVVAA</sequence>
<evidence type="ECO:0000256" key="1">
    <source>
        <dbReference type="ARBA" id="ARBA00022729"/>
    </source>
</evidence>
<feature type="domain" description="BON" evidence="2">
    <location>
        <begin position="85"/>
        <end position="153"/>
    </location>
</feature>
<proteinExistence type="predicted"/>
<dbReference type="Proteomes" id="UP000198242">
    <property type="component" value="Chromosome I"/>
</dbReference>
<dbReference type="OrthoDB" id="870892at2"/>
<protein>
    <submittedName>
        <fullName evidence="3">Osmotically-inducible protein OsmY, contains BON domain</fullName>
    </submittedName>
</protein>
<feature type="domain" description="BON" evidence="2">
    <location>
        <begin position="158"/>
        <end position="224"/>
    </location>
</feature>
<dbReference type="Gene3D" id="3.30.1340.30">
    <property type="match status" value="3"/>
</dbReference>
<accession>A0A1C4VCC1</accession>
<gene>
    <name evidence="3" type="ORF">GA0074695_1343</name>
</gene>